<protein>
    <submittedName>
        <fullName evidence="2">Uncharacterized protein</fullName>
    </submittedName>
</protein>
<keyword evidence="3" id="KW-1185">Reference proteome</keyword>
<feature type="compositionally biased region" description="Polar residues" evidence="1">
    <location>
        <begin position="1"/>
        <end position="27"/>
    </location>
</feature>
<evidence type="ECO:0000313" key="3">
    <source>
        <dbReference type="Proteomes" id="UP001153269"/>
    </source>
</evidence>
<feature type="region of interest" description="Disordered" evidence="1">
    <location>
        <begin position="1"/>
        <end position="47"/>
    </location>
</feature>
<gene>
    <name evidence="2" type="ORF">PLEPLA_LOCUS35896</name>
</gene>
<proteinExistence type="predicted"/>
<evidence type="ECO:0000313" key="2">
    <source>
        <dbReference type="EMBL" id="CAB1448239.1"/>
    </source>
</evidence>
<organism evidence="2 3">
    <name type="scientific">Pleuronectes platessa</name>
    <name type="common">European plaice</name>
    <dbReference type="NCBI Taxonomy" id="8262"/>
    <lineage>
        <taxon>Eukaryota</taxon>
        <taxon>Metazoa</taxon>
        <taxon>Chordata</taxon>
        <taxon>Craniata</taxon>
        <taxon>Vertebrata</taxon>
        <taxon>Euteleostomi</taxon>
        <taxon>Actinopterygii</taxon>
        <taxon>Neopterygii</taxon>
        <taxon>Teleostei</taxon>
        <taxon>Neoteleostei</taxon>
        <taxon>Acanthomorphata</taxon>
        <taxon>Carangaria</taxon>
        <taxon>Pleuronectiformes</taxon>
        <taxon>Pleuronectoidei</taxon>
        <taxon>Pleuronectidae</taxon>
        <taxon>Pleuronectes</taxon>
    </lineage>
</organism>
<dbReference type="Proteomes" id="UP001153269">
    <property type="component" value="Unassembled WGS sequence"/>
</dbReference>
<sequence length="115" mass="12110">MSSPPEESTATLSPQNSVVWASCSSGTREGGDDEGTKQWESDSEGSAADFVSHHLTPRCNSVHGLGVDATRANLLPAGLCLNTPSEISHFKKIHEQLELPRCITAAITGFSADTA</sequence>
<accession>A0A9N7V9D3</accession>
<comment type="caution">
    <text evidence="2">The sequence shown here is derived from an EMBL/GenBank/DDBJ whole genome shotgun (WGS) entry which is preliminary data.</text>
</comment>
<reference evidence="2" key="1">
    <citation type="submission" date="2020-03" db="EMBL/GenBank/DDBJ databases">
        <authorList>
            <person name="Weist P."/>
        </authorList>
    </citation>
    <scope>NUCLEOTIDE SEQUENCE</scope>
</reference>
<dbReference type="AlphaFoldDB" id="A0A9N7V9D3"/>
<evidence type="ECO:0000256" key="1">
    <source>
        <dbReference type="SAM" id="MobiDB-lite"/>
    </source>
</evidence>
<dbReference type="EMBL" id="CADEAL010003970">
    <property type="protein sequence ID" value="CAB1448239.1"/>
    <property type="molecule type" value="Genomic_DNA"/>
</dbReference>
<name>A0A9N7V9D3_PLEPL</name>